<dbReference type="EMBL" id="CP048209">
    <property type="protein sequence ID" value="QHT60595.1"/>
    <property type="molecule type" value="Genomic_DNA"/>
</dbReference>
<dbReference type="Gene3D" id="1.20.1640.10">
    <property type="entry name" value="Multidrug efflux transporter AcrB transmembrane domain"/>
    <property type="match status" value="2"/>
</dbReference>
<dbReference type="InterPro" id="IPR004869">
    <property type="entry name" value="MMPL_dom"/>
</dbReference>
<feature type="transmembrane region" description="Helical" evidence="6">
    <location>
        <begin position="522"/>
        <end position="542"/>
    </location>
</feature>
<evidence type="ECO:0000256" key="1">
    <source>
        <dbReference type="ARBA" id="ARBA00004651"/>
    </source>
</evidence>
<evidence type="ECO:0000259" key="7">
    <source>
        <dbReference type="PROSITE" id="PS50156"/>
    </source>
</evidence>
<dbReference type="PANTHER" id="PTHR33406">
    <property type="entry name" value="MEMBRANE PROTEIN MJ1562-RELATED"/>
    <property type="match status" value="1"/>
</dbReference>
<dbReference type="InterPro" id="IPR000731">
    <property type="entry name" value="SSD"/>
</dbReference>
<proteinExistence type="predicted"/>
<keyword evidence="4 6" id="KW-1133">Transmembrane helix</keyword>
<evidence type="ECO:0000313" key="9">
    <source>
        <dbReference type="Proteomes" id="UP000476064"/>
    </source>
</evidence>
<evidence type="ECO:0000256" key="6">
    <source>
        <dbReference type="SAM" id="Phobius"/>
    </source>
</evidence>
<keyword evidence="3 6" id="KW-0812">Transmembrane</keyword>
<dbReference type="KEGG" id="plyc:GXP70_12040"/>
<evidence type="ECO:0000256" key="5">
    <source>
        <dbReference type="ARBA" id="ARBA00023136"/>
    </source>
</evidence>
<dbReference type="Pfam" id="PF03176">
    <property type="entry name" value="MMPL"/>
    <property type="match status" value="2"/>
</dbReference>
<name>A0A6C0G5W8_9BACL</name>
<feature type="transmembrane region" description="Helical" evidence="6">
    <location>
        <begin position="20"/>
        <end position="41"/>
    </location>
</feature>
<evidence type="ECO:0000256" key="4">
    <source>
        <dbReference type="ARBA" id="ARBA00022989"/>
    </source>
</evidence>
<gene>
    <name evidence="8" type="ORF">GXP70_12040</name>
</gene>
<feature type="transmembrane region" description="Helical" evidence="6">
    <location>
        <begin position="305"/>
        <end position="329"/>
    </location>
</feature>
<keyword evidence="9" id="KW-1185">Reference proteome</keyword>
<evidence type="ECO:0000313" key="8">
    <source>
        <dbReference type="EMBL" id="QHT60595.1"/>
    </source>
</evidence>
<accession>A0A6C0G5W8</accession>
<feature type="transmembrane region" description="Helical" evidence="6">
    <location>
        <begin position="365"/>
        <end position="385"/>
    </location>
</feature>
<feature type="transmembrane region" description="Helical" evidence="6">
    <location>
        <begin position="206"/>
        <end position="224"/>
    </location>
</feature>
<dbReference type="PANTHER" id="PTHR33406:SF13">
    <property type="entry name" value="MEMBRANE PROTEIN YDFJ"/>
    <property type="match status" value="1"/>
</dbReference>
<feature type="transmembrane region" description="Helical" evidence="6">
    <location>
        <begin position="583"/>
        <end position="604"/>
    </location>
</feature>
<feature type="transmembrane region" description="Helical" evidence="6">
    <location>
        <begin position="549"/>
        <end position="571"/>
    </location>
</feature>
<dbReference type="RefSeq" id="WP_162356949.1">
    <property type="nucleotide sequence ID" value="NZ_CP048209.1"/>
</dbReference>
<feature type="domain" description="SSD" evidence="7">
    <location>
        <begin position="172"/>
        <end position="328"/>
    </location>
</feature>
<dbReference type="AlphaFoldDB" id="A0A6C0G5W8"/>
<keyword evidence="5 6" id="KW-0472">Membrane</keyword>
<keyword evidence="2" id="KW-1003">Cell membrane</keyword>
<dbReference type="PROSITE" id="PS50156">
    <property type="entry name" value="SSD"/>
    <property type="match status" value="1"/>
</dbReference>
<evidence type="ECO:0000256" key="2">
    <source>
        <dbReference type="ARBA" id="ARBA00022475"/>
    </source>
</evidence>
<sequence>MAKYLFKLGLWSARSSKKVLLGTLIVLLALGALILSFGWSFSSELTIPNTPADKAAKVIGAEFAAAGQTGPKIQIVFKAPEGQTLDTAQWQKVMDDTMKGIGEVSEVAGVTTPAQLQNLSPGKQIAYGEATFKVPAPDVKEETKTKIEQRLDNARAAGLQAESRGDVELSQGGEFPVEVIGIIAAFVILAVTFGSFLAAGMPIVSALIGLGVGMLGIMLATHVVEVQSVSLSLAAMLGLAVGIDYALFIITRFKQQLAQGYSVQESVAIANGTAGSAVLFAGVTVVIGLLGLSVARIPFLTMMGISSALCVITTVAVSLIVLPAILGWLGHKISPAKAKQQAKKRNAKQAASGSAWGLFVTKRPLLVAVVSVILLGVIAIPFFHINLGLPSEGTTKAKDTTERKAFDLLTEGYGAGYNASLVIGAVVDRPSDAVTQDIAKIADEIKQLPGVQAVSPAIPGPSGKLYLMTAIPQTGPDDTKTKSLVKAIRALSERTEADHRIELLVTGTTAMNIDIADKLNQALPVFAALIVILAYMLLVVVFRSLVIPLKAVLGFLLSLGATLGFVVFVVQDGHLLGLLGFPGSGPILAFLPVILIGILFGLAMDYEIFLVSKMREVYAHTGDARQAVLDGVRDSGKVVTAAGLIMISVFVGFMLAPDAIIKSMGLALAFGVLFDAFVVRMTLVPAVMSLMGKSAWYMPKWLDRILPNVDVEGESIMAEMEKKGKKIA</sequence>
<feature type="transmembrane region" description="Helical" evidence="6">
    <location>
        <begin position="668"/>
        <end position="691"/>
    </location>
</feature>
<feature type="transmembrane region" description="Helical" evidence="6">
    <location>
        <begin position="230"/>
        <end position="253"/>
    </location>
</feature>
<feature type="transmembrane region" description="Helical" evidence="6">
    <location>
        <begin position="638"/>
        <end position="656"/>
    </location>
</feature>
<dbReference type="GO" id="GO:0005886">
    <property type="term" value="C:plasma membrane"/>
    <property type="evidence" value="ECO:0007669"/>
    <property type="project" value="UniProtKB-SubCell"/>
</dbReference>
<protein>
    <submittedName>
        <fullName evidence="8">MMPL family transporter</fullName>
    </submittedName>
</protein>
<evidence type="ECO:0000256" key="3">
    <source>
        <dbReference type="ARBA" id="ARBA00022692"/>
    </source>
</evidence>
<feature type="transmembrane region" description="Helical" evidence="6">
    <location>
        <begin position="274"/>
        <end position="299"/>
    </location>
</feature>
<dbReference type="Proteomes" id="UP000476064">
    <property type="component" value="Chromosome"/>
</dbReference>
<comment type="subcellular location">
    <subcellularLocation>
        <location evidence="1">Cell membrane</location>
        <topology evidence="1">Multi-pass membrane protein</topology>
    </subcellularLocation>
</comment>
<reference evidence="8 9" key="1">
    <citation type="submission" date="2020-01" db="EMBL/GenBank/DDBJ databases">
        <title>Paenibacillus sp. nov., isolated from tomato rhizosphere.</title>
        <authorList>
            <person name="Weon H.-Y."/>
            <person name="Lee S.A."/>
        </authorList>
    </citation>
    <scope>NUCLEOTIDE SEQUENCE [LARGE SCALE GENOMIC DNA]</scope>
    <source>
        <strain evidence="8 9">12200R-189</strain>
    </source>
</reference>
<feature type="transmembrane region" description="Helical" evidence="6">
    <location>
        <begin position="179"/>
        <end position="199"/>
    </location>
</feature>
<organism evidence="8 9">
    <name type="scientific">Paenibacillus lycopersici</name>
    <dbReference type="NCBI Taxonomy" id="2704462"/>
    <lineage>
        <taxon>Bacteria</taxon>
        <taxon>Bacillati</taxon>
        <taxon>Bacillota</taxon>
        <taxon>Bacilli</taxon>
        <taxon>Bacillales</taxon>
        <taxon>Paenibacillaceae</taxon>
        <taxon>Paenibacillus</taxon>
    </lineage>
</organism>
<dbReference type="InterPro" id="IPR050545">
    <property type="entry name" value="Mycobact_MmpL"/>
</dbReference>
<dbReference type="SUPFAM" id="SSF82866">
    <property type="entry name" value="Multidrug efflux transporter AcrB transmembrane domain"/>
    <property type="match status" value="2"/>
</dbReference>